<keyword evidence="1" id="KW-1133">Transmembrane helix</keyword>
<comment type="caution">
    <text evidence="2">The sequence shown here is derived from an EMBL/GenBank/DDBJ whole genome shotgun (WGS) entry which is preliminary data.</text>
</comment>
<accession>A0A5B0W9F4</accession>
<feature type="transmembrane region" description="Helical" evidence="1">
    <location>
        <begin position="22"/>
        <end position="40"/>
    </location>
</feature>
<feature type="transmembrane region" description="Helical" evidence="1">
    <location>
        <begin position="161"/>
        <end position="184"/>
    </location>
</feature>
<keyword evidence="1" id="KW-0472">Membrane</keyword>
<evidence type="ECO:0000256" key="1">
    <source>
        <dbReference type="SAM" id="Phobius"/>
    </source>
</evidence>
<dbReference type="AlphaFoldDB" id="A0A5B0W9F4"/>
<dbReference type="EMBL" id="VNIP01000006">
    <property type="protein sequence ID" value="KAA1182791.1"/>
    <property type="molecule type" value="Genomic_DNA"/>
</dbReference>
<evidence type="ECO:0000313" key="3">
    <source>
        <dbReference type="Proteomes" id="UP000323608"/>
    </source>
</evidence>
<name>A0A5B0W9F4_RHITR</name>
<reference evidence="2 3" key="1">
    <citation type="submission" date="2019-07" db="EMBL/GenBank/DDBJ databases">
        <title>The Draft Genome Sequence of Rhizobium tropici SARCC-755 Associated with Superior Nodulation on Pigeonpea (Cajanus cajan (L.) Millsp.).</title>
        <authorList>
            <person name="Bopape F.L."/>
            <person name="Hassen A.I."/>
            <person name="Swanevelder Z.H."/>
            <person name="Gwata E.T."/>
        </authorList>
    </citation>
    <scope>NUCLEOTIDE SEQUENCE [LARGE SCALE GENOMIC DNA]</scope>
    <source>
        <strain evidence="2 3">SARCC-755</strain>
    </source>
</reference>
<dbReference type="Proteomes" id="UP000323608">
    <property type="component" value="Unassembled WGS sequence"/>
</dbReference>
<dbReference type="RefSeq" id="WP_149634842.1">
    <property type="nucleotide sequence ID" value="NZ_VNIP01000006.1"/>
</dbReference>
<feature type="transmembrane region" description="Helical" evidence="1">
    <location>
        <begin position="97"/>
        <end position="118"/>
    </location>
</feature>
<sequence>MEAIIPIIQFIAQNLENVNPKISAAILGVVVLVLTTFLSIRKPMPAASPTPVIPPRDGEDIDELKEEIAEVRETAAERARQIESMAENPKFSTAEHLYFNVNGVANAAFILAVGFLIFESWTLKQRLLRLTDQVAAKVPSLQRPVIRGLLDTGLADIGNELSMLLAALAVTIIICVLLVSIARARIGRSFAIINRSFQLSLLVVIVAFVTVVLVFSLPQS</sequence>
<organism evidence="2 3">
    <name type="scientific">Rhizobium tropici</name>
    <dbReference type="NCBI Taxonomy" id="398"/>
    <lineage>
        <taxon>Bacteria</taxon>
        <taxon>Pseudomonadati</taxon>
        <taxon>Pseudomonadota</taxon>
        <taxon>Alphaproteobacteria</taxon>
        <taxon>Hyphomicrobiales</taxon>
        <taxon>Rhizobiaceae</taxon>
        <taxon>Rhizobium/Agrobacterium group</taxon>
        <taxon>Rhizobium</taxon>
    </lineage>
</organism>
<evidence type="ECO:0000313" key="2">
    <source>
        <dbReference type="EMBL" id="KAA1182791.1"/>
    </source>
</evidence>
<proteinExistence type="predicted"/>
<protein>
    <submittedName>
        <fullName evidence="2">Uncharacterized protein</fullName>
    </submittedName>
</protein>
<feature type="transmembrane region" description="Helical" evidence="1">
    <location>
        <begin position="196"/>
        <end position="217"/>
    </location>
</feature>
<keyword evidence="1" id="KW-0812">Transmembrane</keyword>
<gene>
    <name evidence="2" type="ORF">FP026_12055</name>
</gene>